<keyword evidence="3" id="KW-1185">Reference proteome</keyword>
<evidence type="ECO:0000256" key="1">
    <source>
        <dbReference type="SAM" id="MobiDB-lite"/>
    </source>
</evidence>
<name>A0AAE0IM58_9PEZI</name>
<evidence type="ECO:0000313" key="3">
    <source>
        <dbReference type="Proteomes" id="UP001286456"/>
    </source>
</evidence>
<dbReference type="PANTHER" id="PTHR36182:SF2">
    <property type="entry name" value="LYTIC POLYSACCHARIDE MONOOXYGENASE"/>
    <property type="match status" value="1"/>
</dbReference>
<feature type="compositionally biased region" description="Gly residues" evidence="1">
    <location>
        <begin position="320"/>
        <end position="344"/>
    </location>
</feature>
<comment type="caution">
    <text evidence="2">The sequence shown here is derived from an EMBL/GenBank/DDBJ whole genome shotgun (WGS) entry which is preliminary data.</text>
</comment>
<feature type="compositionally biased region" description="Low complexity" evidence="1">
    <location>
        <begin position="291"/>
        <end position="301"/>
    </location>
</feature>
<dbReference type="EMBL" id="JAUEPO010000003">
    <property type="protein sequence ID" value="KAK3327716.1"/>
    <property type="molecule type" value="Genomic_DNA"/>
</dbReference>
<dbReference type="Gene3D" id="2.70.50.70">
    <property type="match status" value="1"/>
</dbReference>
<dbReference type="Proteomes" id="UP001286456">
    <property type="component" value="Unassembled WGS sequence"/>
</dbReference>
<reference evidence="2" key="2">
    <citation type="submission" date="2023-06" db="EMBL/GenBank/DDBJ databases">
        <authorList>
            <consortium name="Lawrence Berkeley National Laboratory"/>
            <person name="Haridas S."/>
            <person name="Hensen N."/>
            <person name="Bonometti L."/>
            <person name="Westerberg I."/>
            <person name="Brannstrom I.O."/>
            <person name="Guillou S."/>
            <person name="Cros-Aarteil S."/>
            <person name="Calhoun S."/>
            <person name="Kuo A."/>
            <person name="Mondo S."/>
            <person name="Pangilinan J."/>
            <person name="Riley R."/>
            <person name="Labutti K."/>
            <person name="Andreopoulos B."/>
            <person name="Lipzen A."/>
            <person name="Chen C."/>
            <person name="Yanf M."/>
            <person name="Daum C."/>
            <person name="Ng V."/>
            <person name="Clum A."/>
            <person name="Steindorff A."/>
            <person name="Ohm R."/>
            <person name="Martin F."/>
            <person name="Silar P."/>
            <person name="Natvig D."/>
            <person name="Lalanne C."/>
            <person name="Gautier V."/>
            <person name="Ament-Velasquez S.L."/>
            <person name="Kruys A."/>
            <person name="Hutchinson M.I."/>
            <person name="Powell A.J."/>
            <person name="Barry K."/>
            <person name="Miller A.N."/>
            <person name="Grigoriev I.V."/>
            <person name="Debuchy R."/>
            <person name="Gladieux P."/>
            <person name="Thoren M.H."/>
            <person name="Johannesson H."/>
        </authorList>
    </citation>
    <scope>NUCLEOTIDE SEQUENCE</scope>
    <source>
        <strain evidence="2">SMH4131-1</strain>
    </source>
</reference>
<protein>
    <submittedName>
        <fullName evidence="2">Uncharacterized protein</fullName>
    </submittedName>
</protein>
<organism evidence="2 3">
    <name type="scientific">Cercophora scortea</name>
    <dbReference type="NCBI Taxonomy" id="314031"/>
    <lineage>
        <taxon>Eukaryota</taxon>
        <taxon>Fungi</taxon>
        <taxon>Dikarya</taxon>
        <taxon>Ascomycota</taxon>
        <taxon>Pezizomycotina</taxon>
        <taxon>Sordariomycetes</taxon>
        <taxon>Sordariomycetidae</taxon>
        <taxon>Sordariales</taxon>
        <taxon>Lasiosphaeriaceae</taxon>
        <taxon>Cercophora</taxon>
    </lineage>
</organism>
<accession>A0AAE0IM58</accession>
<dbReference type="AlphaFoldDB" id="A0AAE0IM58"/>
<dbReference type="PANTHER" id="PTHR36182">
    <property type="entry name" value="PROTEIN, PUTATIVE (AFU_ORTHOLOGUE AFUA_6G10930)-RELATED"/>
    <property type="match status" value="1"/>
</dbReference>
<proteinExistence type="predicted"/>
<feature type="region of interest" description="Disordered" evidence="1">
    <location>
        <begin position="230"/>
        <end position="264"/>
    </location>
</feature>
<reference evidence="2" key="1">
    <citation type="journal article" date="2023" name="Mol. Phylogenet. Evol.">
        <title>Genome-scale phylogeny and comparative genomics of the fungal order Sordariales.</title>
        <authorList>
            <person name="Hensen N."/>
            <person name="Bonometti L."/>
            <person name="Westerberg I."/>
            <person name="Brannstrom I.O."/>
            <person name="Guillou S."/>
            <person name="Cros-Aarteil S."/>
            <person name="Calhoun S."/>
            <person name="Haridas S."/>
            <person name="Kuo A."/>
            <person name="Mondo S."/>
            <person name="Pangilinan J."/>
            <person name="Riley R."/>
            <person name="LaButti K."/>
            <person name="Andreopoulos B."/>
            <person name="Lipzen A."/>
            <person name="Chen C."/>
            <person name="Yan M."/>
            <person name="Daum C."/>
            <person name="Ng V."/>
            <person name="Clum A."/>
            <person name="Steindorff A."/>
            <person name="Ohm R.A."/>
            <person name="Martin F."/>
            <person name="Silar P."/>
            <person name="Natvig D.O."/>
            <person name="Lalanne C."/>
            <person name="Gautier V."/>
            <person name="Ament-Velasquez S.L."/>
            <person name="Kruys A."/>
            <person name="Hutchinson M.I."/>
            <person name="Powell A.J."/>
            <person name="Barry K."/>
            <person name="Miller A.N."/>
            <person name="Grigoriev I.V."/>
            <person name="Debuchy R."/>
            <person name="Gladieux P."/>
            <person name="Hiltunen Thoren M."/>
            <person name="Johannesson H."/>
        </authorList>
    </citation>
    <scope>NUCLEOTIDE SEQUENCE</scope>
    <source>
        <strain evidence="2">SMH4131-1</strain>
    </source>
</reference>
<sequence length="417" mass="40727">MLFTKAIVAAGGFAALSNAHMVINTPKPFSSPQVHNGPLKDDGSDFPCQVGSAGGYSSQGVTNIMALGSSQPLAFTGTAVHGGGSCQVSITYDTAPDKNSVWKVIHSIEGGCPAKNTPGNLGNDASAADPFAYSFPIPDDIPTGNATIAWTWLNKIGNREFYMNCAPVTLTGTSGDKGNWEALPDMLTANIGNGCTTTEGKDYKYPNPGKSVESFASSELVFPVGNCGASGNSGSGSGSPSPSAPAAAPPSPSPSASPSAPAVAPAPTLPGGVFITVPTAGSPASTVAPKPVASSPVATPEAPVPSPSAPAAQPAPTPSTGGGSTGGGSSTGGSTGGVSSGSGSAGSTSGAQAAGSACSVEGQWNCIGGTSYQQCGSGTWTPVMALAAGTKCTPGMSSAINIVAGGKARRIAVRFRA</sequence>
<gene>
    <name evidence="2" type="ORF">B0T19DRAFT_171914</name>
</gene>
<evidence type="ECO:0000313" key="2">
    <source>
        <dbReference type="EMBL" id="KAK3327716.1"/>
    </source>
</evidence>
<feature type="region of interest" description="Disordered" evidence="1">
    <location>
        <begin position="283"/>
        <end position="352"/>
    </location>
</feature>
<feature type="compositionally biased region" description="Pro residues" evidence="1">
    <location>
        <begin position="302"/>
        <end position="317"/>
    </location>
</feature>